<evidence type="ECO:0000256" key="1">
    <source>
        <dbReference type="ARBA" id="ARBA00022980"/>
    </source>
</evidence>
<dbReference type="InterPro" id="IPR036870">
    <property type="entry name" value="Ribosomal_bS18_sf"/>
</dbReference>
<dbReference type="Proteomes" id="UP000678393">
    <property type="component" value="Unassembled WGS sequence"/>
</dbReference>
<dbReference type="GO" id="GO:0070181">
    <property type="term" value="F:small ribosomal subunit rRNA binding"/>
    <property type="evidence" value="ECO:0007669"/>
    <property type="project" value="TreeGrafter"/>
</dbReference>
<dbReference type="OrthoDB" id="10054543at2759"/>
<dbReference type="GO" id="GO:0003735">
    <property type="term" value="F:structural constituent of ribosome"/>
    <property type="evidence" value="ECO:0007669"/>
    <property type="project" value="InterPro"/>
</dbReference>
<dbReference type="GO" id="GO:0005763">
    <property type="term" value="C:mitochondrial small ribosomal subunit"/>
    <property type="evidence" value="ECO:0007669"/>
    <property type="project" value="TreeGrafter"/>
</dbReference>
<reference evidence="3" key="1">
    <citation type="submission" date="2021-04" db="EMBL/GenBank/DDBJ databases">
        <authorList>
            <consortium name="Molecular Ecology Group"/>
        </authorList>
    </citation>
    <scope>NUCLEOTIDE SEQUENCE</scope>
</reference>
<dbReference type="SUPFAM" id="SSF46911">
    <property type="entry name" value="Ribosomal protein S18"/>
    <property type="match status" value="1"/>
</dbReference>
<dbReference type="Pfam" id="PF01084">
    <property type="entry name" value="Ribosomal_S18"/>
    <property type="match status" value="1"/>
</dbReference>
<evidence type="ECO:0000256" key="2">
    <source>
        <dbReference type="ARBA" id="ARBA00023274"/>
    </source>
</evidence>
<evidence type="ECO:0008006" key="5">
    <source>
        <dbReference type="Google" id="ProtNLM"/>
    </source>
</evidence>
<dbReference type="PANTHER" id="PTHR13479">
    <property type="entry name" value="30S RIBOSOMAL PROTEIN S18"/>
    <property type="match status" value="1"/>
</dbReference>
<gene>
    <name evidence="3" type="ORF">CUNI_LOCUS11391</name>
</gene>
<evidence type="ECO:0000313" key="3">
    <source>
        <dbReference type="EMBL" id="CAG5125833.1"/>
    </source>
</evidence>
<dbReference type="Gene3D" id="4.10.640.10">
    <property type="entry name" value="Ribosomal protein S18"/>
    <property type="match status" value="1"/>
</dbReference>
<dbReference type="EMBL" id="CAJHNH020002181">
    <property type="protein sequence ID" value="CAG5125833.1"/>
    <property type="molecule type" value="Genomic_DNA"/>
</dbReference>
<keyword evidence="4" id="KW-1185">Reference proteome</keyword>
<evidence type="ECO:0000313" key="4">
    <source>
        <dbReference type="Proteomes" id="UP000678393"/>
    </source>
</evidence>
<name>A0A8S3Z8X3_9EUPU</name>
<dbReference type="GO" id="GO:0032543">
    <property type="term" value="P:mitochondrial translation"/>
    <property type="evidence" value="ECO:0007669"/>
    <property type="project" value="TreeGrafter"/>
</dbReference>
<protein>
    <recommendedName>
        <fullName evidence="5">Mitochondrial ribosomal protein S18A</fullName>
    </recommendedName>
</protein>
<keyword evidence="2" id="KW-0687">Ribonucleoprotein</keyword>
<dbReference type="PANTHER" id="PTHR13479:SF66">
    <property type="entry name" value="LARGE RIBOSOMAL SUBUNIT PROTEIN ML66"/>
    <property type="match status" value="1"/>
</dbReference>
<dbReference type="AlphaFoldDB" id="A0A8S3Z8X3"/>
<comment type="caution">
    <text evidence="3">The sequence shown here is derived from an EMBL/GenBank/DDBJ whole genome shotgun (WGS) entry which is preliminary data.</text>
</comment>
<accession>A0A8S3Z8X3</accession>
<proteinExistence type="predicted"/>
<dbReference type="InterPro" id="IPR001648">
    <property type="entry name" value="Ribosomal_bS18"/>
</dbReference>
<sequence length="172" mass="19587">MAARMLCRLSMTNDGPLPSVSTLRTIARNFNSTSIWGTKKIDVSKSGNTTVIKGVKLEPKTQEKVRTIKAPSGCPLCEFQNTLTYTDVLILQQFISPDGHILPMHVTGMCFTMQWKLDKTRCCLAVRRLPAGLLPNYKPNLPINEDPTKYDKNYKWRKNNVYYEDFSIENPL</sequence>
<organism evidence="3 4">
    <name type="scientific">Candidula unifasciata</name>
    <dbReference type="NCBI Taxonomy" id="100452"/>
    <lineage>
        <taxon>Eukaryota</taxon>
        <taxon>Metazoa</taxon>
        <taxon>Spiralia</taxon>
        <taxon>Lophotrochozoa</taxon>
        <taxon>Mollusca</taxon>
        <taxon>Gastropoda</taxon>
        <taxon>Heterobranchia</taxon>
        <taxon>Euthyneura</taxon>
        <taxon>Panpulmonata</taxon>
        <taxon>Eupulmonata</taxon>
        <taxon>Stylommatophora</taxon>
        <taxon>Helicina</taxon>
        <taxon>Helicoidea</taxon>
        <taxon>Geomitridae</taxon>
        <taxon>Candidula</taxon>
    </lineage>
</organism>
<keyword evidence="1" id="KW-0689">Ribosomal protein</keyword>